<proteinExistence type="inferred from homology"/>
<feature type="compositionally biased region" description="Basic and acidic residues" evidence="5">
    <location>
        <begin position="52"/>
        <end position="66"/>
    </location>
</feature>
<dbReference type="PANTHER" id="PTHR10353:SF137">
    <property type="entry name" value="MYROSINASE 3-RELATED"/>
    <property type="match status" value="1"/>
</dbReference>
<name>A0ABU6YPW9_9FABA</name>
<evidence type="ECO:0000313" key="6">
    <source>
        <dbReference type="EMBL" id="MED6211807.1"/>
    </source>
</evidence>
<evidence type="ECO:0000313" key="7">
    <source>
        <dbReference type="Proteomes" id="UP001341840"/>
    </source>
</evidence>
<comment type="similarity">
    <text evidence="1 4">Belongs to the glycosyl hydrolase 1 family.</text>
</comment>
<evidence type="ECO:0000256" key="3">
    <source>
        <dbReference type="ARBA" id="ARBA00023295"/>
    </source>
</evidence>
<dbReference type="SUPFAM" id="SSF51445">
    <property type="entry name" value="(Trans)glycosidases"/>
    <property type="match status" value="1"/>
</dbReference>
<dbReference type="Pfam" id="PF00232">
    <property type="entry name" value="Glyco_hydro_1"/>
    <property type="match status" value="1"/>
</dbReference>
<sequence length="200" mass="23761">MRIYVGNRLPNFTKEEAKLLIGSYDFIGINYYTSNYIAQTTKPINTTIPPRYETDPQCDKHNERDGRPIGQRAASDWLHVYPKGIEKLLLYTTKKYNNPLIYITENGMDEFNDPTLTLEEALMDTYRIDYYYRHLYHVLQAIKGGSNIKGYFAWTFSDNFEWNDGYNKRFGLVFIDFKDNLKRHQKLSARWFANFLKRDC</sequence>
<evidence type="ECO:0000256" key="5">
    <source>
        <dbReference type="SAM" id="MobiDB-lite"/>
    </source>
</evidence>
<dbReference type="Gene3D" id="3.20.20.80">
    <property type="entry name" value="Glycosidases"/>
    <property type="match status" value="1"/>
</dbReference>
<protein>
    <submittedName>
        <fullName evidence="6">Uncharacterized protein</fullName>
    </submittedName>
</protein>
<organism evidence="6 7">
    <name type="scientific">Stylosanthes scabra</name>
    <dbReference type="NCBI Taxonomy" id="79078"/>
    <lineage>
        <taxon>Eukaryota</taxon>
        <taxon>Viridiplantae</taxon>
        <taxon>Streptophyta</taxon>
        <taxon>Embryophyta</taxon>
        <taxon>Tracheophyta</taxon>
        <taxon>Spermatophyta</taxon>
        <taxon>Magnoliopsida</taxon>
        <taxon>eudicotyledons</taxon>
        <taxon>Gunneridae</taxon>
        <taxon>Pentapetalae</taxon>
        <taxon>rosids</taxon>
        <taxon>fabids</taxon>
        <taxon>Fabales</taxon>
        <taxon>Fabaceae</taxon>
        <taxon>Papilionoideae</taxon>
        <taxon>50 kb inversion clade</taxon>
        <taxon>dalbergioids sensu lato</taxon>
        <taxon>Dalbergieae</taxon>
        <taxon>Pterocarpus clade</taxon>
        <taxon>Stylosanthes</taxon>
    </lineage>
</organism>
<gene>
    <name evidence="6" type="ORF">PIB30_077058</name>
</gene>
<dbReference type="PRINTS" id="PR00131">
    <property type="entry name" value="GLHYDRLASE1"/>
</dbReference>
<comment type="caution">
    <text evidence="6">The sequence shown here is derived from an EMBL/GenBank/DDBJ whole genome shotgun (WGS) entry which is preliminary data.</text>
</comment>
<reference evidence="6 7" key="1">
    <citation type="journal article" date="2023" name="Plants (Basel)">
        <title>Bridging the Gap: Combining Genomics and Transcriptomics Approaches to Understand Stylosanthes scabra, an Orphan Legume from the Brazilian Caatinga.</title>
        <authorList>
            <person name="Ferreira-Neto J.R.C."/>
            <person name="da Silva M.D."/>
            <person name="Binneck E."/>
            <person name="de Melo N.F."/>
            <person name="da Silva R.H."/>
            <person name="de Melo A.L.T.M."/>
            <person name="Pandolfi V."/>
            <person name="Bustamante F.O."/>
            <person name="Brasileiro-Vidal A.C."/>
            <person name="Benko-Iseppon A.M."/>
        </authorList>
    </citation>
    <scope>NUCLEOTIDE SEQUENCE [LARGE SCALE GENOMIC DNA]</scope>
    <source>
        <tissue evidence="6">Leaves</tissue>
    </source>
</reference>
<feature type="region of interest" description="Disordered" evidence="5">
    <location>
        <begin position="47"/>
        <end position="66"/>
    </location>
</feature>
<evidence type="ECO:0000256" key="2">
    <source>
        <dbReference type="ARBA" id="ARBA00022801"/>
    </source>
</evidence>
<dbReference type="PANTHER" id="PTHR10353">
    <property type="entry name" value="GLYCOSYL HYDROLASE"/>
    <property type="match status" value="1"/>
</dbReference>
<keyword evidence="2" id="KW-0378">Hydrolase</keyword>
<dbReference type="EMBL" id="JASCZI010242681">
    <property type="protein sequence ID" value="MED6211807.1"/>
    <property type="molecule type" value="Genomic_DNA"/>
</dbReference>
<evidence type="ECO:0000256" key="4">
    <source>
        <dbReference type="RuleBase" id="RU003690"/>
    </source>
</evidence>
<accession>A0ABU6YPW9</accession>
<dbReference type="InterPro" id="IPR001360">
    <property type="entry name" value="Glyco_hydro_1"/>
</dbReference>
<keyword evidence="3" id="KW-0326">Glycosidase</keyword>
<keyword evidence="7" id="KW-1185">Reference proteome</keyword>
<dbReference type="Proteomes" id="UP001341840">
    <property type="component" value="Unassembled WGS sequence"/>
</dbReference>
<evidence type="ECO:0000256" key="1">
    <source>
        <dbReference type="ARBA" id="ARBA00010838"/>
    </source>
</evidence>
<dbReference type="InterPro" id="IPR017853">
    <property type="entry name" value="GH"/>
</dbReference>